<organism evidence="1 2">
    <name type="scientific">Amazona collaria</name>
    <name type="common">yellow-billed parrot</name>
    <dbReference type="NCBI Taxonomy" id="241587"/>
    <lineage>
        <taxon>Eukaryota</taxon>
        <taxon>Metazoa</taxon>
        <taxon>Chordata</taxon>
        <taxon>Craniata</taxon>
        <taxon>Vertebrata</taxon>
        <taxon>Euteleostomi</taxon>
        <taxon>Archelosauria</taxon>
        <taxon>Archosauria</taxon>
        <taxon>Dinosauria</taxon>
        <taxon>Saurischia</taxon>
        <taxon>Theropoda</taxon>
        <taxon>Coelurosauria</taxon>
        <taxon>Aves</taxon>
        <taxon>Neognathae</taxon>
        <taxon>Neoaves</taxon>
        <taxon>Telluraves</taxon>
        <taxon>Australaves</taxon>
        <taxon>Psittaciformes</taxon>
        <taxon>Psittacidae</taxon>
        <taxon>Amazona</taxon>
    </lineage>
</organism>
<keyword evidence="2" id="KW-1185">Reference proteome</keyword>
<dbReference type="PANTHER" id="PTHR46254">
    <property type="entry name" value="PROTEIN GVQW1-RELATED"/>
    <property type="match status" value="1"/>
</dbReference>
<dbReference type="AlphaFoldDB" id="A0A8B9FDK3"/>
<proteinExistence type="predicted"/>
<name>A0A8B9FDK3_9PSIT</name>
<dbReference type="Ensembl" id="ENSACOT00000007243.1">
    <property type="protein sequence ID" value="ENSACOP00000006999.1"/>
    <property type="gene ID" value="ENSACOG00000004912.1"/>
</dbReference>
<accession>A0A8B9FDK3</accession>
<evidence type="ECO:0000313" key="2">
    <source>
        <dbReference type="Proteomes" id="UP000694522"/>
    </source>
</evidence>
<protein>
    <submittedName>
        <fullName evidence="1">Uncharacterized protein</fullName>
    </submittedName>
</protein>
<reference evidence="1" key="2">
    <citation type="submission" date="2025-09" db="UniProtKB">
        <authorList>
            <consortium name="Ensembl"/>
        </authorList>
    </citation>
    <scope>IDENTIFICATION</scope>
</reference>
<reference evidence="1" key="1">
    <citation type="submission" date="2025-08" db="UniProtKB">
        <authorList>
            <consortium name="Ensembl"/>
        </authorList>
    </citation>
    <scope>IDENTIFICATION</scope>
</reference>
<dbReference type="Proteomes" id="UP000694522">
    <property type="component" value="Unplaced"/>
</dbReference>
<sequence>MCLGLQPSLLQAEELTILMPAFTRTPARHSALQPRAPGLKRPGRLSLTSSWDYRCVPPHPAKYHFTLKGMHLLFVIITKLIGHDPETFRCFNLAG</sequence>
<evidence type="ECO:0000313" key="1">
    <source>
        <dbReference type="Ensembl" id="ENSACOP00000006999.1"/>
    </source>
</evidence>